<dbReference type="Pfam" id="PF06725">
    <property type="entry name" value="3D"/>
    <property type="match status" value="1"/>
</dbReference>
<dbReference type="SUPFAM" id="SSF50685">
    <property type="entry name" value="Barwin-like endoglucanases"/>
    <property type="match status" value="1"/>
</dbReference>
<evidence type="ECO:0000313" key="4">
    <source>
        <dbReference type="Proteomes" id="UP000614200"/>
    </source>
</evidence>
<dbReference type="PROSITE" id="PS51109">
    <property type="entry name" value="G5"/>
    <property type="match status" value="1"/>
</dbReference>
<dbReference type="InterPro" id="IPR036908">
    <property type="entry name" value="RlpA-like_sf"/>
</dbReference>
<dbReference type="InterPro" id="IPR010611">
    <property type="entry name" value="3D_dom"/>
</dbReference>
<dbReference type="InterPro" id="IPR011098">
    <property type="entry name" value="G5_dom"/>
</dbReference>
<dbReference type="InterPro" id="IPR051933">
    <property type="entry name" value="Resuscitation_pf_RpfB"/>
</dbReference>
<organism evidence="3 4">
    <name type="scientific">Fusibacter ferrireducens</name>
    <dbReference type="NCBI Taxonomy" id="2785058"/>
    <lineage>
        <taxon>Bacteria</taxon>
        <taxon>Bacillati</taxon>
        <taxon>Bacillota</taxon>
        <taxon>Clostridia</taxon>
        <taxon>Eubacteriales</taxon>
        <taxon>Eubacteriales Family XII. Incertae Sedis</taxon>
        <taxon>Fusibacter</taxon>
    </lineage>
</organism>
<dbReference type="PANTHER" id="PTHR39160">
    <property type="entry name" value="CELL WALL-BINDING PROTEIN YOCH"/>
    <property type="match status" value="1"/>
</dbReference>
<comment type="caution">
    <text evidence="3">The sequence shown here is derived from an EMBL/GenBank/DDBJ whole genome shotgun (WGS) entry which is preliminary data.</text>
</comment>
<evidence type="ECO:0000259" key="2">
    <source>
        <dbReference type="PROSITE" id="PS51109"/>
    </source>
</evidence>
<dbReference type="InterPro" id="IPR059180">
    <property type="entry name" value="3D_YorM"/>
</dbReference>
<protein>
    <submittedName>
        <fullName evidence="3">G5 domain-containing protein</fullName>
    </submittedName>
</protein>
<dbReference type="Proteomes" id="UP000614200">
    <property type="component" value="Unassembled WGS sequence"/>
</dbReference>
<dbReference type="PANTHER" id="PTHR39160:SF4">
    <property type="entry name" value="RESUSCITATION-PROMOTING FACTOR RPFB"/>
    <property type="match status" value="1"/>
</dbReference>
<keyword evidence="1" id="KW-0732">Signal</keyword>
<dbReference type="InterPro" id="IPR007137">
    <property type="entry name" value="DUF348"/>
</dbReference>
<proteinExistence type="predicted"/>
<dbReference type="Pfam" id="PF07501">
    <property type="entry name" value="G5"/>
    <property type="match status" value="1"/>
</dbReference>
<dbReference type="Gene3D" id="2.20.230.10">
    <property type="entry name" value="Resuscitation-promoting factor rpfb"/>
    <property type="match status" value="1"/>
</dbReference>
<dbReference type="RefSeq" id="WP_194701512.1">
    <property type="nucleotide sequence ID" value="NZ_JADKNH010000005.1"/>
</dbReference>
<gene>
    <name evidence="3" type="ORF">ISU02_09070</name>
</gene>
<evidence type="ECO:0000256" key="1">
    <source>
        <dbReference type="ARBA" id="ARBA00022729"/>
    </source>
</evidence>
<dbReference type="EMBL" id="JADKNH010000005">
    <property type="protein sequence ID" value="MBF4693270.1"/>
    <property type="molecule type" value="Genomic_DNA"/>
</dbReference>
<reference evidence="3 4" key="1">
    <citation type="submission" date="2020-11" db="EMBL/GenBank/DDBJ databases">
        <title>Fusibacter basophilias sp. nov.</title>
        <authorList>
            <person name="Qiu D."/>
        </authorList>
    </citation>
    <scope>NUCLEOTIDE SEQUENCE [LARGE SCALE GENOMIC DNA]</scope>
    <source>
        <strain evidence="3 4">Q10-2</strain>
    </source>
</reference>
<evidence type="ECO:0000313" key="3">
    <source>
        <dbReference type="EMBL" id="MBF4693270.1"/>
    </source>
</evidence>
<sequence>MSSRGIKSLLLLVIFGLVIIFGIKTVFKHEVVIIDEDKTVTISTFESKIPKILKLADINLRTEDRIEPNLDEAIGKDGKIVIQRAKPITLVEGEKQTTIYSTESKVGAVLESAGITLGKDDQVYPRLNDAVARDRLIEIVRVKVAYETVSEKIPYNTVYKMTDSKSPGEHEILSEGKDGTLECRFKIVYENNAEVSRQMVSDKVVLAPETEIIEEGLDKLYVTSRGMPFRYREVLILRATAYDLSYESCGKNPGDPGYGITRSGTKARPGAVAVDPRVIALGSKLYVESLDGTSDYGFASAEDTGSAIKGNRIDLFISNRAQALRYGVHRVRVYVLDEKIPEEMLVGYSKK</sequence>
<dbReference type="SMART" id="SM01208">
    <property type="entry name" value="G5"/>
    <property type="match status" value="1"/>
</dbReference>
<name>A0ABR9ZTR5_9FIRM</name>
<dbReference type="CDD" id="cd14667">
    <property type="entry name" value="3D_containing_proteins"/>
    <property type="match status" value="1"/>
</dbReference>
<dbReference type="Gene3D" id="2.40.40.10">
    <property type="entry name" value="RlpA-like domain"/>
    <property type="match status" value="1"/>
</dbReference>
<feature type="domain" description="G5" evidence="2">
    <location>
        <begin position="139"/>
        <end position="219"/>
    </location>
</feature>
<dbReference type="Pfam" id="PF03990">
    <property type="entry name" value="DUF348"/>
    <property type="match status" value="2"/>
</dbReference>
<accession>A0ABR9ZTR5</accession>
<keyword evidence="4" id="KW-1185">Reference proteome</keyword>